<evidence type="ECO:0000313" key="3">
    <source>
        <dbReference type="EMBL" id="GAA2607818.1"/>
    </source>
</evidence>
<accession>A0ABN3PXZ3</accession>
<comment type="caution">
    <text evidence="3">The sequence shown here is derived from an EMBL/GenBank/DDBJ whole genome shotgun (WGS) entry which is preliminary data.</text>
</comment>
<dbReference type="InterPro" id="IPR016047">
    <property type="entry name" value="M23ase_b-sheet_dom"/>
</dbReference>
<keyword evidence="1" id="KW-0732">Signal</keyword>
<feature type="signal peptide" evidence="1">
    <location>
        <begin position="1"/>
        <end position="29"/>
    </location>
</feature>
<proteinExistence type="predicted"/>
<gene>
    <name evidence="3" type="ORF">GCM10010411_47560</name>
</gene>
<sequence>MSGKWRTRLARAAVPAVMAAALAGGQLNAAASARTADQDTARTAARPTFQLPVPCGQKWTTSTHDDHASKFMVDMINKTGKTRGTPVLASAAGKVTESTFYNDAGNVITVNHGGGWSTRHMHLDSRSVRVGAKVKLGTKLGTVGNTGAWTSGPHLHYQQQLNGKVVQAKFNGRTLPVKWRYGQHYETSKNKCGPKPPKKYWVVTKAKSSGYTATKKGTKVGFLKKGKNYVFCAAKGDSKKYGKHKSSWWLKTDLDSGHVNKWVPAAYLGKGGGQPKDTKGKTIPRC</sequence>
<feature type="domain" description="M23ase beta-sheet core" evidence="2">
    <location>
        <begin position="82"/>
        <end position="166"/>
    </location>
</feature>
<evidence type="ECO:0000313" key="4">
    <source>
        <dbReference type="Proteomes" id="UP001501509"/>
    </source>
</evidence>
<name>A0ABN3PXZ3_9ACTN</name>
<dbReference type="InterPro" id="IPR050570">
    <property type="entry name" value="Cell_wall_metabolism_enzyme"/>
</dbReference>
<dbReference type="InterPro" id="IPR011055">
    <property type="entry name" value="Dup_hybrid_motif"/>
</dbReference>
<dbReference type="Gene3D" id="2.70.70.10">
    <property type="entry name" value="Glucose Permease (Domain IIA)"/>
    <property type="match status" value="1"/>
</dbReference>
<dbReference type="Pfam" id="PF01551">
    <property type="entry name" value="Peptidase_M23"/>
    <property type="match status" value="1"/>
</dbReference>
<organism evidence="3 4">
    <name type="scientific">Actinomadura fulvescens</name>
    <dbReference type="NCBI Taxonomy" id="46160"/>
    <lineage>
        <taxon>Bacteria</taxon>
        <taxon>Bacillati</taxon>
        <taxon>Actinomycetota</taxon>
        <taxon>Actinomycetes</taxon>
        <taxon>Streptosporangiales</taxon>
        <taxon>Thermomonosporaceae</taxon>
        <taxon>Actinomadura</taxon>
    </lineage>
</organism>
<dbReference type="EMBL" id="BAAATD010000006">
    <property type="protein sequence ID" value="GAA2607818.1"/>
    <property type="molecule type" value="Genomic_DNA"/>
</dbReference>
<dbReference type="CDD" id="cd12797">
    <property type="entry name" value="M23_peptidase"/>
    <property type="match status" value="1"/>
</dbReference>
<keyword evidence="4" id="KW-1185">Reference proteome</keyword>
<evidence type="ECO:0000256" key="1">
    <source>
        <dbReference type="SAM" id="SignalP"/>
    </source>
</evidence>
<reference evidence="3 4" key="1">
    <citation type="journal article" date="2019" name="Int. J. Syst. Evol. Microbiol.">
        <title>The Global Catalogue of Microorganisms (GCM) 10K type strain sequencing project: providing services to taxonomists for standard genome sequencing and annotation.</title>
        <authorList>
            <consortium name="The Broad Institute Genomics Platform"/>
            <consortium name="The Broad Institute Genome Sequencing Center for Infectious Disease"/>
            <person name="Wu L."/>
            <person name="Ma J."/>
        </authorList>
    </citation>
    <scope>NUCLEOTIDE SEQUENCE [LARGE SCALE GENOMIC DNA]</scope>
    <source>
        <strain evidence="3 4">JCM 6833</strain>
    </source>
</reference>
<dbReference type="PANTHER" id="PTHR21666:SF270">
    <property type="entry name" value="MUREIN HYDROLASE ACTIVATOR ENVC"/>
    <property type="match status" value="1"/>
</dbReference>
<dbReference type="PANTHER" id="PTHR21666">
    <property type="entry name" value="PEPTIDASE-RELATED"/>
    <property type="match status" value="1"/>
</dbReference>
<protein>
    <recommendedName>
        <fullName evidence="2">M23ase beta-sheet core domain-containing protein</fullName>
    </recommendedName>
</protein>
<dbReference type="RefSeq" id="WP_344544180.1">
    <property type="nucleotide sequence ID" value="NZ_BAAATD010000006.1"/>
</dbReference>
<evidence type="ECO:0000259" key="2">
    <source>
        <dbReference type="Pfam" id="PF01551"/>
    </source>
</evidence>
<dbReference type="SUPFAM" id="SSF51261">
    <property type="entry name" value="Duplicated hybrid motif"/>
    <property type="match status" value="1"/>
</dbReference>
<feature type="chain" id="PRO_5045705241" description="M23ase beta-sheet core domain-containing protein" evidence="1">
    <location>
        <begin position="30"/>
        <end position="286"/>
    </location>
</feature>
<dbReference type="Proteomes" id="UP001501509">
    <property type="component" value="Unassembled WGS sequence"/>
</dbReference>